<evidence type="ECO:0000313" key="2">
    <source>
        <dbReference type="EMBL" id="KKB78821.1"/>
    </source>
</evidence>
<dbReference type="EMBL" id="LAJG01000021">
    <property type="protein sequence ID" value="KKB78821.1"/>
    <property type="molecule type" value="Genomic_DNA"/>
</dbReference>
<protein>
    <recommendedName>
        <fullName evidence="4">DUF3558 domain-containing protein</fullName>
    </recommendedName>
</protein>
<reference evidence="2 3" key="1">
    <citation type="submission" date="2015-03" db="EMBL/GenBank/DDBJ databases">
        <authorList>
            <person name="Hassan Y.I."/>
            <person name="Lepp D."/>
            <person name="Zhou T."/>
        </authorList>
    </citation>
    <scope>NUCLEOTIDE SEQUENCE [LARGE SCALE GENOMIC DNA]</scope>
    <source>
        <strain evidence="2 3">GH2-10</strain>
    </source>
</reference>
<feature type="chain" id="PRO_5002491691" description="DUF3558 domain-containing protein" evidence="1">
    <location>
        <begin position="37"/>
        <end position="180"/>
    </location>
</feature>
<dbReference type="STRING" id="361041.VW35_09990"/>
<dbReference type="PATRIC" id="fig|361041.3.peg.1356"/>
<feature type="signal peptide" evidence="1">
    <location>
        <begin position="1"/>
        <end position="36"/>
    </location>
</feature>
<keyword evidence="3" id="KW-1185">Reference proteome</keyword>
<evidence type="ECO:0008006" key="4">
    <source>
        <dbReference type="Google" id="ProtNLM"/>
    </source>
</evidence>
<keyword evidence="1" id="KW-0732">Signal</keyword>
<evidence type="ECO:0000313" key="3">
    <source>
        <dbReference type="Proteomes" id="UP000033514"/>
    </source>
</evidence>
<comment type="caution">
    <text evidence="2">The sequence shown here is derived from an EMBL/GenBank/DDBJ whole genome shotgun (WGS) entry which is preliminary data.</text>
</comment>
<organism evidence="2 3">
    <name type="scientific">Devosia soli</name>
    <dbReference type="NCBI Taxonomy" id="361041"/>
    <lineage>
        <taxon>Bacteria</taxon>
        <taxon>Pseudomonadati</taxon>
        <taxon>Pseudomonadota</taxon>
        <taxon>Alphaproteobacteria</taxon>
        <taxon>Hyphomicrobiales</taxon>
        <taxon>Devosiaceae</taxon>
        <taxon>Devosia</taxon>
    </lineage>
</organism>
<gene>
    <name evidence="2" type="ORF">VW35_09990</name>
</gene>
<dbReference type="Proteomes" id="UP000033514">
    <property type="component" value="Unassembled WGS sequence"/>
</dbReference>
<sequence length="180" mass="19561">MDAGWREAFSLKDLSMRFAPVFALGLLVLAPLPAQAQSTRDACTLLDKNLLTETLGQTPELREENGAGTGVSLCSWRGREGEGVRVHSITAVSQSIVGGTPLDYFKQHQGYKFEELTPANVATIEGPWQAGYLVDVTTEPNPDQLYVLTFINKNDTVTIETYGLPKETTVALAESVARGM</sequence>
<evidence type="ECO:0000256" key="1">
    <source>
        <dbReference type="SAM" id="SignalP"/>
    </source>
</evidence>
<proteinExistence type="predicted"/>
<accession>A0A0F5L8U6</accession>
<name>A0A0F5L8U6_9HYPH</name>
<dbReference type="AlphaFoldDB" id="A0A0F5L8U6"/>